<dbReference type="PANTHER" id="PTHR22883">
    <property type="entry name" value="ZINC FINGER DHHC DOMAIN CONTAINING PROTEIN"/>
    <property type="match status" value="1"/>
</dbReference>
<reference evidence="14" key="1">
    <citation type="journal article" date="2013" name="Nature">
        <title>Pan genome of the phytoplankton Emiliania underpins its global distribution.</title>
        <authorList>
            <person name="Read B.A."/>
            <person name="Kegel J."/>
            <person name="Klute M.J."/>
            <person name="Kuo A."/>
            <person name="Lefebvre S.C."/>
            <person name="Maumus F."/>
            <person name="Mayer C."/>
            <person name="Miller J."/>
            <person name="Monier A."/>
            <person name="Salamov A."/>
            <person name="Young J."/>
            <person name="Aguilar M."/>
            <person name="Claverie J.M."/>
            <person name="Frickenhaus S."/>
            <person name="Gonzalez K."/>
            <person name="Herman E.K."/>
            <person name="Lin Y.C."/>
            <person name="Napier J."/>
            <person name="Ogata H."/>
            <person name="Sarno A.F."/>
            <person name="Shmutz J."/>
            <person name="Schroeder D."/>
            <person name="de Vargas C."/>
            <person name="Verret F."/>
            <person name="von Dassow P."/>
            <person name="Valentin K."/>
            <person name="Van de Peer Y."/>
            <person name="Wheeler G."/>
            <person name="Dacks J.B."/>
            <person name="Delwiche C.F."/>
            <person name="Dyhrman S.T."/>
            <person name="Glockner G."/>
            <person name="John U."/>
            <person name="Richards T."/>
            <person name="Worden A.Z."/>
            <person name="Zhang X."/>
            <person name="Grigoriev I.V."/>
            <person name="Allen A.E."/>
            <person name="Bidle K."/>
            <person name="Borodovsky M."/>
            <person name="Bowler C."/>
            <person name="Brownlee C."/>
            <person name="Cock J.M."/>
            <person name="Elias M."/>
            <person name="Gladyshev V.N."/>
            <person name="Groth M."/>
            <person name="Guda C."/>
            <person name="Hadaegh A."/>
            <person name="Iglesias-Rodriguez M.D."/>
            <person name="Jenkins J."/>
            <person name="Jones B.M."/>
            <person name="Lawson T."/>
            <person name="Leese F."/>
            <person name="Lindquist E."/>
            <person name="Lobanov A."/>
            <person name="Lomsadze A."/>
            <person name="Malik S.B."/>
            <person name="Marsh M.E."/>
            <person name="Mackinder L."/>
            <person name="Mock T."/>
            <person name="Mueller-Roeber B."/>
            <person name="Pagarete A."/>
            <person name="Parker M."/>
            <person name="Probert I."/>
            <person name="Quesneville H."/>
            <person name="Raines C."/>
            <person name="Rensing S.A."/>
            <person name="Riano-Pachon D.M."/>
            <person name="Richier S."/>
            <person name="Rokitta S."/>
            <person name="Shiraiwa Y."/>
            <person name="Soanes D.M."/>
            <person name="van der Giezen M."/>
            <person name="Wahlund T.M."/>
            <person name="Williams B."/>
            <person name="Wilson W."/>
            <person name="Wolfe G."/>
            <person name="Wurch L.L."/>
        </authorList>
    </citation>
    <scope>NUCLEOTIDE SEQUENCE</scope>
</reference>
<evidence type="ECO:0000313" key="14">
    <source>
        <dbReference type="Proteomes" id="UP000013827"/>
    </source>
</evidence>
<evidence type="ECO:0000256" key="6">
    <source>
        <dbReference type="ARBA" id="ARBA00023139"/>
    </source>
</evidence>
<accession>A0A0D3KVB0</accession>
<comment type="subcellular location">
    <subcellularLocation>
        <location evidence="1">Endomembrane system</location>
        <topology evidence="1">Multi-pass membrane protein</topology>
    </subcellularLocation>
</comment>
<keyword evidence="6" id="KW-0564">Palmitate</keyword>
<feature type="transmembrane region" description="Helical" evidence="10">
    <location>
        <begin position="150"/>
        <end position="172"/>
    </location>
</feature>
<dbReference type="GO" id="GO:0005794">
    <property type="term" value="C:Golgi apparatus"/>
    <property type="evidence" value="ECO:0007669"/>
    <property type="project" value="TreeGrafter"/>
</dbReference>
<evidence type="ECO:0000256" key="3">
    <source>
        <dbReference type="ARBA" id="ARBA00022692"/>
    </source>
</evidence>
<evidence type="ECO:0000256" key="11">
    <source>
        <dbReference type="SAM" id="MobiDB-lite"/>
    </source>
</evidence>
<feature type="region of interest" description="Disordered" evidence="11">
    <location>
        <begin position="1"/>
        <end position="40"/>
    </location>
</feature>
<feature type="compositionally biased region" description="Basic and acidic residues" evidence="11">
    <location>
        <begin position="1"/>
        <end position="11"/>
    </location>
</feature>
<keyword evidence="8 10" id="KW-0012">Acyltransferase</keyword>
<feature type="region of interest" description="Disordered" evidence="11">
    <location>
        <begin position="433"/>
        <end position="470"/>
    </location>
</feature>
<dbReference type="GeneID" id="17284966"/>
<keyword evidence="7" id="KW-0449">Lipoprotein</keyword>
<evidence type="ECO:0000313" key="13">
    <source>
        <dbReference type="EnsemblProtists" id="EOD39695"/>
    </source>
</evidence>
<feature type="transmembrane region" description="Helical" evidence="10">
    <location>
        <begin position="192"/>
        <end position="215"/>
    </location>
</feature>
<evidence type="ECO:0000259" key="12">
    <source>
        <dbReference type="Pfam" id="PF01529"/>
    </source>
</evidence>
<comment type="catalytic activity">
    <reaction evidence="9 10">
        <text>L-cysteinyl-[protein] + hexadecanoyl-CoA = S-hexadecanoyl-L-cysteinyl-[protein] + CoA</text>
        <dbReference type="Rhea" id="RHEA:36683"/>
        <dbReference type="Rhea" id="RHEA-COMP:10131"/>
        <dbReference type="Rhea" id="RHEA-COMP:11032"/>
        <dbReference type="ChEBI" id="CHEBI:29950"/>
        <dbReference type="ChEBI" id="CHEBI:57287"/>
        <dbReference type="ChEBI" id="CHEBI:57379"/>
        <dbReference type="ChEBI" id="CHEBI:74151"/>
        <dbReference type="EC" id="2.3.1.225"/>
    </reaction>
</comment>
<dbReference type="PANTHER" id="PTHR22883:SF43">
    <property type="entry name" value="PALMITOYLTRANSFERASE APP"/>
    <property type="match status" value="1"/>
</dbReference>
<feature type="transmembrane region" description="Helical" evidence="10">
    <location>
        <begin position="354"/>
        <end position="374"/>
    </location>
</feature>
<dbReference type="HOGENOM" id="CLU_581956_0_0_1"/>
<dbReference type="InterPro" id="IPR039859">
    <property type="entry name" value="PFA4/ZDH16/20/ERF2-like"/>
</dbReference>
<sequence>MLEKAEREAKEAATAVSVARSRSTSHAARYSLPVGNNGGGYTRLLDDPEAGEQLSVADPAVSCTGVPPAEARDGDSVALTADQVSDPLGLLGRGEETEFSIAPASRQPYLSGKSDIHWIPMIDIVGGTKRVNLRFLLVSQRLHARVVCRLPLVLVLWFLLILLETAAFFVWAPPPPPPPPPPGEEPRLSLVAWGNAPVVLAAALTFGASSGFMFAAGLADPGGVPVSAAQRAQRAQVERVSTAIEERLDELAVKAAVLSQQGRHSEAVLFLREGKASTSRSYLAISPHILPCPPIGKALYLEQQRRFPDGFCTACVHLRPPRTHHCRITDRCVARYDHYCCYIGNSVGHNNYRWFFGFVWATALHAALVLTASASRLLLLAASLLAHHDPHHGPALLISRNLTTYEHIKQVYKGEDGVALMPDATLRRVYSTPLDDRQSPHPLPAACSPSNARPPTLPQAAVGAPPRGML</sequence>
<dbReference type="InterPro" id="IPR001594">
    <property type="entry name" value="Palmitoyltrfase_DHHC"/>
</dbReference>
<dbReference type="GO" id="GO:0019706">
    <property type="term" value="F:protein-cysteine S-palmitoyltransferase activity"/>
    <property type="evidence" value="ECO:0007669"/>
    <property type="project" value="UniProtKB-EC"/>
</dbReference>
<evidence type="ECO:0000256" key="1">
    <source>
        <dbReference type="ARBA" id="ARBA00004127"/>
    </source>
</evidence>
<evidence type="ECO:0000256" key="7">
    <source>
        <dbReference type="ARBA" id="ARBA00023288"/>
    </source>
</evidence>
<organism evidence="13 14">
    <name type="scientific">Emiliania huxleyi (strain CCMP1516)</name>
    <dbReference type="NCBI Taxonomy" id="280463"/>
    <lineage>
        <taxon>Eukaryota</taxon>
        <taxon>Haptista</taxon>
        <taxon>Haptophyta</taxon>
        <taxon>Prymnesiophyceae</taxon>
        <taxon>Isochrysidales</taxon>
        <taxon>Noelaerhabdaceae</taxon>
        <taxon>Emiliania</taxon>
    </lineage>
</organism>
<evidence type="ECO:0000256" key="5">
    <source>
        <dbReference type="ARBA" id="ARBA00023136"/>
    </source>
</evidence>
<comment type="domain">
    <text evidence="10">The DHHC domain is required for palmitoyltransferase activity.</text>
</comment>
<dbReference type="PaxDb" id="2903-EOD39695"/>
<evidence type="ECO:0000256" key="8">
    <source>
        <dbReference type="ARBA" id="ARBA00023315"/>
    </source>
</evidence>
<reference evidence="13" key="2">
    <citation type="submission" date="2024-10" db="UniProtKB">
        <authorList>
            <consortium name="EnsemblProtists"/>
        </authorList>
    </citation>
    <scope>IDENTIFICATION</scope>
</reference>
<dbReference type="PROSITE" id="PS50216">
    <property type="entry name" value="DHHC"/>
    <property type="match status" value="1"/>
</dbReference>
<evidence type="ECO:0000256" key="4">
    <source>
        <dbReference type="ARBA" id="ARBA00022989"/>
    </source>
</evidence>
<evidence type="ECO:0000256" key="2">
    <source>
        <dbReference type="ARBA" id="ARBA00022679"/>
    </source>
</evidence>
<proteinExistence type="inferred from homology"/>
<keyword evidence="2 10" id="KW-0808">Transferase</keyword>
<feature type="domain" description="Palmitoyltransferase DHHC" evidence="12">
    <location>
        <begin position="310"/>
        <end position="375"/>
    </location>
</feature>
<dbReference type="KEGG" id="ehx:EMIHUDRAFT_97861"/>
<dbReference type="eggNOG" id="KOG1311">
    <property type="taxonomic scope" value="Eukaryota"/>
</dbReference>
<dbReference type="AlphaFoldDB" id="A0A0D3KVB0"/>
<evidence type="ECO:0000256" key="9">
    <source>
        <dbReference type="ARBA" id="ARBA00048048"/>
    </source>
</evidence>
<dbReference type="Proteomes" id="UP000013827">
    <property type="component" value="Unassembled WGS sequence"/>
</dbReference>
<dbReference type="GO" id="GO:0006612">
    <property type="term" value="P:protein targeting to membrane"/>
    <property type="evidence" value="ECO:0007669"/>
    <property type="project" value="TreeGrafter"/>
</dbReference>
<dbReference type="RefSeq" id="XP_005792124.1">
    <property type="nucleotide sequence ID" value="XM_005792067.1"/>
</dbReference>
<keyword evidence="5 10" id="KW-0472">Membrane</keyword>
<dbReference type="EnsemblProtists" id="EOD39695">
    <property type="protein sequence ID" value="EOD39695"/>
    <property type="gene ID" value="EMIHUDRAFT_97861"/>
</dbReference>
<evidence type="ECO:0000256" key="10">
    <source>
        <dbReference type="RuleBase" id="RU079119"/>
    </source>
</evidence>
<protein>
    <recommendedName>
        <fullName evidence="10">Palmitoyltransferase</fullName>
        <ecNumber evidence="10">2.3.1.225</ecNumber>
    </recommendedName>
</protein>
<keyword evidence="14" id="KW-1185">Reference proteome</keyword>
<dbReference type="GO" id="GO:0005783">
    <property type="term" value="C:endoplasmic reticulum"/>
    <property type="evidence" value="ECO:0007669"/>
    <property type="project" value="TreeGrafter"/>
</dbReference>
<name>A0A0D3KVB0_EMIH1</name>
<keyword evidence="3 10" id="KW-0812">Transmembrane</keyword>
<dbReference type="Pfam" id="PF01529">
    <property type="entry name" value="DHHC"/>
    <property type="match status" value="1"/>
</dbReference>
<comment type="similarity">
    <text evidence="10">Belongs to the DHHC palmitoyltransferase family.</text>
</comment>
<dbReference type="EC" id="2.3.1.225" evidence="10"/>
<feature type="compositionally biased region" description="Low complexity" evidence="11">
    <location>
        <begin position="12"/>
        <end position="29"/>
    </location>
</feature>
<keyword evidence="4 10" id="KW-1133">Transmembrane helix</keyword>